<dbReference type="SMART" id="SM00512">
    <property type="entry name" value="Skp1"/>
    <property type="match status" value="1"/>
</dbReference>
<feature type="domain" description="SKP1 component POZ" evidence="7">
    <location>
        <begin position="1"/>
        <end position="58"/>
    </location>
</feature>
<proteinExistence type="inferred from homology"/>
<reference evidence="8" key="1">
    <citation type="submission" date="2022-08" db="EMBL/GenBank/DDBJ databases">
        <authorList>
            <person name="Marques A."/>
        </authorList>
    </citation>
    <scope>NUCLEOTIDE SEQUENCE</scope>
    <source>
        <strain evidence="8">RhyPub2mFocal</strain>
        <tissue evidence="8">Leaves</tissue>
    </source>
</reference>
<comment type="subunit">
    <text evidence="4">Part of a SCF (SKP1-cullin-F-box) protein ligase complex.</text>
</comment>
<dbReference type="PIRSF" id="PIRSF028729">
    <property type="entry name" value="E3_ubiquit_lig_SCF_Skp"/>
    <property type="match status" value="1"/>
</dbReference>
<feature type="coiled-coil region" evidence="5">
    <location>
        <begin position="68"/>
        <end position="102"/>
    </location>
</feature>
<evidence type="ECO:0000259" key="7">
    <source>
        <dbReference type="Pfam" id="PF03931"/>
    </source>
</evidence>
<dbReference type="GO" id="GO:0016567">
    <property type="term" value="P:protein ubiquitination"/>
    <property type="evidence" value="ECO:0007669"/>
    <property type="project" value="UniProtKB-UniRule"/>
</dbReference>
<dbReference type="InterPro" id="IPR001232">
    <property type="entry name" value="SKP1-like"/>
</dbReference>
<evidence type="ECO:0000256" key="4">
    <source>
        <dbReference type="PIRNR" id="PIRNR028729"/>
    </source>
</evidence>
<evidence type="ECO:0000259" key="6">
    <source>
        <dbReference type="Pfam" id="PF01466"/>
    </source>
</evidence>
<dbReference type="InterPro" id="IPR016897">
    <property type="entry name" value="SKP1"/>
</dbReference>
<keyword evidence="3 4" id="KW-0833">Ubl conjugation pathway</keyword>
<evidence type="ECO:0000313" key="8">
    <source>
        <dbReference type="EMBL" id="KAJ4773998.1"/>
    </source>
</evidence>
<evidence type="ECO:0000256" key="2">
    <source>
        <dbReference type="ARBA" id="ARBA00009993"/>
    </source>
</evidence>
<comment type="similarity">
    <text evidence="2 4">Belongs to the SKP1 family.</text>
</comment>
<dbReference type="SUPFAM" id="SSF81382">
    <property type="entry name" value="Skp1 dimerisation domain-like"/>
    <property type="match status" value="1"/>
</dbReference>
<protein>
    <recommendedName>
        <fullName evidence="4">SKP1-like protein</fullName>
    </recommendedName>
</protein>
<evidence type="ECO:0000256" key="5">
    <source>
        <dbReference type="SAM" id="Coils"/>
    </source>
</evidence>
<dbReference type="Pfam" id="PF03931">
    <property type="entry name" value="Skp1_POZ"/>
    <property type="match status" value="1"/>
</dbReference>
<gene>
    <name evidence="8" type="ORF">LUZ62_058255</name>
</gene>
<dbReference type="AlphaFoldDB" id="A0AAV8DXA7"/>
<dbReference type="PANTHER" id="PTHR11165">
    <property type="entry name" value="SKP1"/>
    <property type="match status" value="1"/>
</dbReference>
<name>A0AAV8DXA7_9POAL</name>
<dbReference type="EMBL" id="JAMFTS010000003">
    <property type="protein sequence ID" value="KAJ4773998.1"/>
    <property type="molecule type" value="Genomic_DNA"/>
</dbReference>
<dbReference type="Pfam" id="PF01466">
    <property type="entry name" value="Skp1"/>
    <property type="match status" value="1"/>
</dbReference>
<dbReference type="InterPro" id="IPR036296">
    <property type="entry name" value="SKP1-like_dim_sf"/>
</dbReference>
<evidence type="ECO:0000256" key="3">
    <source>
        <dbReference type="ARBA" id="ARBA00022786"/>
    </source>
</evidence>
<keyword evidence="9" id="KW-1185">Reference proteome</keyword>
<keyword evidence="5" id="KW-0175">Coiled coil</keyword>
<comment type="pathway">
    <text evidence="1 4">Protein modification; protein ubiquitination.</text>
</comment>
<dbReference type="InterPro" id="IPR011333">
    <property type="entry name" value="SKP1/BTB/POZ_sf"/>
</dbReference>
<dbReference type="InterPro" id="IPR016072">
    <property type="entry name" value="Skp1_comp_dimer"/>
</dbReference>
<dbReference type="Proteomes" id="UP001140206">
    <property type="component" value="Chromosome 3"/>
</dbReference>
<dbReference type="Gene3D" id="3.30.710.10">
    <property type="entry name" value="Potassium Channel Kv1.1, Chain A"/>
    <property type="match status" value="1"/>
</dbReference>
<sequence length="172" mass="19541">MVQLKSADGLTTVEVEEMAALQSNMVKLALEESRPDQCIPLGNVTGPILKKIAEYLRMQSEFASKKPQEIVEKDLPELKDDVAKAEADLKAWKKDVEAWEDQYINVDLNMLFDLILAANYMDIKGLLDLCLEKTASLIRGKTVTEMRETFGIENDLTPEEEEKIQAPYKWAY</sequence>
<feature type="domain" description="SKP1 component dimerisation" evidence="6">
    <location>
        <begin position="124"/>
        <end position="171"/>
    </location>
</feature>
<accession>A0AAV8DXA7</accession>
<dbReference type="SUPFAM" id="SSF54695">
    <property type="entry name" value="POZ domain"/>
    <property type="match status" value="1"/>
</dbReference>
<dbReference type="GO" id="GO:0006511">
    <property type="term" value="P:ubiquitin-dependent protein catabolic process"/>
    <property type="evidence" value="ECO:0007669"/>
    <property type="project" value="InterPro"/>
</dbReference>
<organism evidence="8 9">
    <name type="scientific">Rhynchospora pubera</name>
    <dbReference type="NCBI Taxonomy" id="906938"/>
    <lineage>
        <taxon>Eukaryota</taxon>
        <taxon>Viridiplantae</taxon>
        <taxon>Streptophyta</taxon>
        <taxon>Embryophyta</taxon>
        <taxon>Tracheophyta</taxon>
        <taxon>Spermatophyta</taxon>
        <taxon>Magnoliopsida</taxon>
        <taxon>Liliopsida</taxon>
        <taxon>Poales</taxon>
        <taxon>Cyperaceae</taxon>
        <taxon>Cyperoideae</taxon>
        <taxon>Rhynchosporeae</taxon>
        <taxon>Rhynchospora</taxon>
    </lineage>
</organism>
<evidence type="ECO:0000313" key="9">
    <source>
        <dbReference type="Proteomes" id="UP001140206"/>
    </source>
</evidence>
<dbReference type="GO" id="GO:0009867">
    <property type="term" value="P:jasmonic acid mediated signaling pathway"/>
    <property type="evidence" value="ECO:0007669"/>
    <property type="project" value="UniProtKB-ARBA"/>
</dbReference>
<comment type="caution">
    <text evidence="8">The sequence shown here is derived from an EMBL/GenBank/DDBJ whole genome shotgun (WGS) entry which is preliminary data.</text>
</comment>
<comment type="function">
    <text evidence="4">Involved in ubiquitination and subsequent proteasomal degradation of target proteins. Together with CUL1, RBX1 and a F-box protein, it forms a SCF E3 ubiquitin ligase complex. The functional specificity of this complex depends on the type of F-box protein. In the SCF complex, it serves as an adapter that links the F-box protein to CUL1.</text>
</comment>
<evidence type="ECO:0000256" key="1">
    <source>
        <dbReference type="ARBA" id="ARBA00004906"/>
    </source>
</evidence>
<dbReference type="InterPro" id="IPR016073">
    <property type="entry name" value="Skp1_comp_POZ"/>
</dbReference>